<name>A0A3A9YMK5_9ACTN</name>
<dbReference type="InterPro" id="IPR036188">
    <property type="entry name" value="FAD/NAD-bd_sf"/>
</dbReference>
<dbReference type="GO" id="GO:0004791">
    <property type="term" value="F:thioredoxin-disulfide reductase (NADPH) activity"/>
    <property type="evidence" value="ECO:0007669"/>
    <property type="project" value="UniProtKB-EC"/>
</dbReference>
<evidence type="ECO:0000256" key="1">
    <source>
        <dbReference type="ARBA" id="ARBA00022630"/>
    </source>
</evidence>
<dbReference type="RefSeq" id="WP_120687803.1">
    <property type="nucleotide sequence ID" value="NZ_RAZT01000001.1"/>
</dbReference>
<dbReference type="PRINTS" id="PR00368">
    <property type="entry name" value="FADPNR"/>
</dbReference>
<dbReference type="InterPro" id="IPR023753">
    <property type="entry name" value="FAD/NAD-binding_dom"/>
</dbReference>
<evidence type="ECO:0000256" key="3">
    <source>
        <dbReference type="ARBA" id="ARBA00048132"/>
    </source>
</evidence>
<comment type="caution">
    <text evidence="5">The sequence shown here is derived from an EMBL/GenBank/DDBJ whole genome shotgun (WGS) entry which is preliminary data.</text>
</comment>
<evidence type="ECO:0000259" key="4">
    <source>
        <dbReference type="Pfam" id="PF07992"/>
    </source>
</evidence>
<dbReference type="AlphaFoldDB" id="A0A3A9YMK5"/>
<protein>
    <submittedName>
        <fullName evidence="5">NAD(P)/FAD-dependent oxidoreductase</fullName>
    </submittedName>
</protein>
<proteinExistence type="predicted"/>
<accession>A0A3A9YMK5</accession>
<reference evidence="5 6" key="1">
    <citation type="submission" date="2018-09" db="EMBL/GenBank/DDBJ databases">
        <title>Micromonospora sp. nov. MS1-9, isolated from a root of Musa sp.</title>
        <authorList>
            <person name="Kuncharoen N."/>
            <person name="Kudo T."/>
            <person name="Ohkuma M."/>
            <person name="Yuki M."/>
            <person name="Tanasupawat S."/>
        </authorList>
    </citation>
    <scope>NUCLEOTIDE SEQUENCE [LARGE SCALE GENOMIC DNA]</scope>
    <source>
        <strain evidence="5 6">MS1-9</strain>
    </source>
</reference>
<evidence type="ECO:0000313" key="5">
    <source>
        <dbReference type="EMBL" id="RKN36514.1"/>
    </source>
</evidence>
<dbReference type="SUPFAM" id="SSF51905">
    <property type="entry name" value="FAD/NAD(P)-binding domain"/>
    <property type="match status" value="1"/>
</dbReference>
<feature type="domain" description="FAD/NAD(P)-binding" evidence="4">
    <location>
        <begin position="7"/>
        <end position="287"/>
    </location>
</feature>
<dbReference type="EMBL" id="RAZT01000001">
    <property type="protein sequence ID" value="RKN36514.1"/>
    <property type="molecule type" value="Genomic_DNA"/>
</dbReference>
<keyword evidence="2" id="KW-0560">Oxidoreductase</keyword>
<dbReference type="Pfam" id="PF07992">
    <property type="entry name" value="Pyr_redox_2"/>
    <property type="match status" value="1"/>
</dbReference>
<evidence type="ECO:0000256" key="2">
    <source>
        <dbReference type="ARBA" id="ARBA00023002"/>
    </source>
</evidence>
<dbReference type="PANTHER" id="PTHR48105">
    <property type="entry name" value="THIOREDOXIN REDUCTASE 1-RELATED-RELATED"/>
    <property type="match status" value="1"/>
</dbReference>
<organism evidence="5 6">
    <name type="scientific">Micromonospora musae</name>
    <dbReference type="NCBI Taxonomy" id="1894970"/>
    <lineage>
        <taxon>Bacteria</taxon>
        <taxon>Bacillati</taxon>
        <taxon>Actinomycetota</taxon>
        <taxon>Actinomycetes</taxon>
        <taxon>Micromonosporales</taxon>
        <taxon>Micromonosporaceae</taxon>
        <taxon>Micromonospora</taxon>
    </lineage>
</organism>
<dbReference type="Proteomes" id="UP000275865">
    <property type="component" value="Unassembled WGS sequence"/>
</dbReference>
<dbReference type="InterPro" id="IPR050097">
    <property type="entry name" value="Ferredoxin-NADP_redctase_2"/>
</dbReference>
<dbReference type="Gene3D" id="3.50.50.60">
    <property type="entry name" value="FAD/NAD(P)-binding domain"/>
    <property type="match status" value="2"/>
</dbReference>
<dbReference type="PRINTS" id="PR00469">
    <property type="entry name" value="PNDRDTASEII"/>
</dbReference>
<gene>
    <name evidence="5" type="ORF">D7044_02440</name>
</gene>
<keyword evidence="1" id="KW-0285">Flavoprotein</keyword>
<comment type="catalytic activity">
    <reaction evidence="3">
        <text>[thioredoxin]-dithiol + NADP(+) = [thioredoxin]-disulfide + NADPH + H(+)</text>
        <dbReference type="Rhea" id="RHEA:20345"/>
        <dbReference type="Rhea" id="RHEA-COMP:10698"/>
        <dbReference type="Rhea" id="RHEA-COMP:10700"/>
        <dbReference type="ChEBI" id="CHEBI:15378"/>
        <dbReference type="ChEBI" id="CHEBI:29950"/>
        <dbReference type="ChEBI" id="CHEBI:50058"/>
        <dbReference type="ChEBI" id="CHEBI:57783"/>
        <dbReference type="ChEBI" id="CHEBI:58349"/>
        <dbReference type="EC" id="1.8.1.9"/>
    </reaction>
</comment>
<sequence>MNEISWDVAVIGGASAGLSAALMLGRARRRVIVIDAAAPRNRFAAHMHGLLGHDGRPPADLLADGRREVESYGGRIITATATRTRRDGDGFAVETADGEVVRARKLLVTTGARDELPDLDGLAERWGRGVAVCPYCDGYEVRDQRIGILATGPGSEFQAQLLRQWSPSISYLADAVGGPGGETRDAFDARGIHVEEGPVRRVVSRNDRIAGVEMADGRLIELDAIFTIPRLVPRDEPLRQLGAERTEHPWGSFVTVDENGQTSVDGVWAAGNVVNAMANVAVSIGAGAVAAGAINHALVLDDVRRAVSAVAPAPAESE</sequence>
<evidence type="ECO:0000313" key="6">
    <source>
        <dbReference type="Proteomes" id="UP000275865"/>
    </source>
</evidence>